<evidence type="ECO:0000256" key="2">
    <source>
        <dbReference type="ARBA" id="ARBA00005641"/>
    </source>
</evidence>
<dbReference type="PROSITE" id="PS00659">
    <property type="entry name" value="GLYCOSYL_HYDROL_F5"/>
    <property type="match status" value="1"/>
</dbReference>
<keyword evidence="10" id="KW-0624">Polysaccharide degradation</keyword>
<dbReference type="SMART" id="SM00236">
    <property type="entry name" value="fCBD"/>
    <property type="match status" value="1"/>
</dbReference>
<evidence type="ECO:0000256" key="15">
    <source>
        <dbReference type="SAM" id="SignalP"/>
    </source>
</evidence>
<keyword evidence="8" id="KW-0873">Pyrrolidone carboxylic acid</keyword>
<dbReference type="InterPro" id="IPR001547">
    <property type="entry name" value="Glyco_hydro_5"/>
</dbReference>
<dbReference type="PROSITE" id="PS00562">
    <property type="entry name" value="CBM1_1"/>
    <property type="match status" value="1"/>
</dbReference>
<dbReference type="InterPro" id="IPR000254">
    <property type="entry name" value="CBD"/>
</dbReference>
<dbReference type="SUPFAM" id="SSF51445">
    <property type="entry name" value="(Trans)glycosidases"/>
    <property type="match status" value="1"/>
</dbReference>
<evidence type="ECO:0000256" key="1">
    <source>
        <dbReference type="ARBA" id="ARBA00000966"/>
    </source>
</evidence>
<dbReference type="GO" id="GO:0008810">
    <property type="term" value="F:cellulase activity"/>
    <property type="evidence" value="ECO:0007669"/>
    <property type="project" value="UniProtKB-EC"/>
</dbReference>
<keyword evidence="5 13" id="KW-0378">Hydrolase</keyword>
<feature type="domain" description="CBM1" evidence="16">
    <location>
        <begin position="18"/>
        <end position="54"/>
    </location>
</feature>
<keyword evidence="7" id="KW-0119">Carbohydrate metabolism</keyword>
<comment type="function">
    <text evidence="11">Endoglucanase (EG) that cleaves the internal beta-1,4-glucosidic bonds in cellulose. The degradation of cellulose involves an interplay between different cellulolytic enzymes. Hydrolysis starts with EGs, which cut internal glycosidic linkages to reduce the polymerization degree of the substrate and creates new chain ends for exocellobiohydrolases (CBHs). The CBH release the disaccharide cellobiose from the non-reducing end of the cellulose polymer chain. Finally, beta-1,4-glucosidases hydrolyze the cellobiose and other short cello-oligosaccharides into glucose units.</text>
</comment>
<dbReference type="EC" id="3.2.1.4" evidence="3"/>
<dbReference type="PROSITE" id="PS51164">
    <property type="entry name" value="CBM1_2"/>
    <property type="match status" value="1"/>
</dbReference>
<accession>A0A7C8K1T3</accession>
<feature type="region of interest" description="Disordered" evidence="14">
    <location>
        <begin position="88"/>
        <end position="119"/>
    </location>
</feature>
<dbReference type="Gene3D" id="3.20.20.80">
    <property type="entry name" value="Glycosidases"/>
    <property type="match status" value="1"/>
</dbReference>
<dbReference type="EMBL" id="JAABOE010000191">
    <property type="protein sequence ID" value="KAF3159202.1"/>
    <property type="molecule type" value="Genomic_DNA"/>
</dbReference>
<dbReference type="SUPFAM" id="SSF57180">
    <property type="entry name" value="Cellulose-binding domain"/>
    <property type="match status" value="1"/>
</dbReference>
<organism evidence="17 18">
    <name type="scientific">Orbilia oligospora</name>
    <name type="common">Nematode-trapping fungus</name>
    <name type="synonym">Arthrobotrys oligospora</name>
    <dbReference type="NCBI Taxonomy" id="2813651"/>
    <lineage>
        <taxon>Eukaryota</taxon>
        <taxon>Fungi</taxon>
        <taxon>Dikarya</taxon>
        <taxon>Ascomycota</taxon>
        <taxon>Pezizomycotina</taxon>
        <taxon>Orbiliomycetes</taxon>
        <taxon>Orbiliales</taxon>
        <taxon>Orbiliaceae</taxon>
        <taxon>Orbilia</taxon>
    </lineage>
</organism>
<evidence type="ECO:0000256" key="11">
    <source>
        <dbReference type="ARBA" id="ARBA00059691"/>
    </source>
</evidence>
<keyword evidence="6" id="KW-0136">Cellulose degradation</keyword>
<dbReference type="Pfam" id="PF00734">
    <property type="entry name" value="CBM_1"/>
    <property type="match status" value="1"/>
</dbReference>
<evidence type="ECO:0000256" key="12">
    <source>
        <dbReference type="ARBA" id="ARBA00074271"/>
    </source>
</evidence>
<evidence type="ECO:0000256" key="7">
    <source>
        <dbReference type="ARBA" id="ARBA00023277"/>
    </source>
</evidence>
<evidence type="ECO:0000256" key="4">
    <source>
        <dbReference type="ARBA" id="ARBA00022729"/>
    </source>
</evidence>
<feature type="signal peptide" evidence="15">
    <location>
        <begin position="1"/>
        <end position="18"/>
    </location>
</feature>
<feature type="chain" id="PRO_5028901395" description="Endoglucanase EG-II" evidence="15">
    <location>
        <begin position="19"/>
        <end position="444"/>
    </location>
</feature>
<evidence type="ECO:0000256" key="8">
    <source>
        <dbReference type="ARBA" id="ARBA00023283"/>
    </source>
</evidence>
<dbReference type="Proteomes" id="UP000479691">
    <property type="component" value="Unassembled WGS sequence"/>
</dbReference>
<dbReference type="InterPro" id="IPR017853">
    <property type="entry name" value="GH"/>
</dbReference>
<gene>
    <name evidence="17" type="primary">EGL2_2</name>
    <name evidence="17" type="ORF">TWF788_003972</name>
</gene>
<dbReference type="GO" id="GO:0030248">
    <property type="term" value="F:cellulose binding"/>
    <property type="evidence" value="ECO:0007669"/>
    <property type="project" value="InterPro"/>
</dbReference>
<keyword evidence="9 13" id="KW-0326">Glycosidase</keyword>
<evidence type="ECO:0000256" key="9">
    <source>
        <dbReference type="ARBA" id="ARBA00023295"/>
    </source>
</evidence>
<evidence type="ECO:0000256" key="14">
    <source>
        <dbReference type="SAM" id="MobiDB-lite"/>
    </source>
</evidence>
<evidence type="ECO:0000256" key="6">
    <source>
        <dbReference type="ARBA" id="ARBA00023001"/>
    </source>
</evidence>
<dbReference type="GO" id="GO:0005576">
    <property type="term" value="C:extracellular region"/>
    <property type="evidence" value="ECO:0007669"/>
    <property type="project" value="InterPro"/>
</dbReference>
<dbReference type="PANTHER" id="PTHR34142">
    <property type="entry name" value="ENDO-BETA-1,4-GLUCANASE A"/>
    <property type="match status" value="1"/>
</dbReference>
<comment type="similarity">
    <text evidence="2 13">Belongs to the glycosyl hydrolase 5 (cellulase A) family.</text>
</comment>
<evidence type="ECO:0000256" key="3">
    <source>
        <dbReference type="ARBA" id="ARBA00012601"/>
    </source>
</evidence>
<sequence>MYVKVTLAGALLLRVAAAQQSVWGQCGGIGYTGPTSCASGSYCSVLNPYYSQCLPGAASTTTTTTTTPITTTRSTTLITTIRTTVSESTTRITTTRTTTASTTPSTTARTTTPSTTTATAISCTSNTPPAGAGSVQYAGINIAGFDFGCTTDGNCNGRVSAPPTQQFQHFKSDGFNTFRIPIGWQSLTPQLGGSLSGLIGQYDSTLQQCLQTGAYCIIDVHNYARWNGAIVGQGGPTDDQFVSLWTQLAQKYANQQKVWFGIMNEPHEVNIQTWAATVQKVVTAIRNAGAKTQPILLPGNNYASAGAFISSGSADALIQVKNPDGSTTGLIFDVHKYLDSDNSGTHVECVTDNIDSAFRPLSYWLRCKGRQAILSETGGGNVQSCVTYMNQQLAFLNQNSDVYLGYIGWGAGSFGPTYELTETPNSDGTDTLLVKQALIPQFHP</sequence>
<dbReference type="GO" id="GO:0030245">
    <property type="term" value="P:cellulose catabolic process"/>
    <property type="evidence" value="ECO:0007669"/>
    <property type="project" value="UniProtKB-KW"/>
</dbReference>
<dbReference type="PANTHER" id="PTHR34142:SF5">
    <property type="entry name" value="CBM1 DOMAIN-CONTAINING PROTEIN"/>
    <property type="match status" value="1"/>
</dbReference>
<reference evidence="17 18" key="1">
    <citation type="submission" date="2019-06" db="EMBL/GenBank/DDBJ databases">
        <authorList>
            <person name="Palmer J.M."/>
        </authorList>
    </citation>
    <scope>NUCLEOTIDE SEQUENCE [LARGE SCALE GENOMIC DNA]</scope>
    <source>
        <strain evidence="17 18">TWF788</strain>
    </source>
</reference>
<comment type="caution">
    <text evidence="17">The sequence shown here is derived from an EMBL/GenBank/DDBJ whole genome shotgun (WGS) entry which is preliminary data.</text>
</comment>
<name>A0A7C8K1T3_ORBOL</name>
<dbReference type="FunFam" id="3.20.20.80:FF:000124">
    <property type="entry name" value="Exported cellulase"/>
    <property type="match status" value="1"/>
</dbReference>
<dbReference type="InterPro" id="IPR018087">
    <property type="entry name" value="Glyco_hydro_5_CS"/>
</dbReference>
<evidence type="ECO:0000313" key="17">
    <source>
        <dbReference type="EMBL" id="KAF3159202.1"/>
    </source>
</evidence>
<evidence type="ECO:0000256" key="13">
    <source>
        <dbReference type="RuleBase" id="RU361153"/>
    </source>
</evidence>
<comment type="catalytic activity">
    <reaction evidence="1">
        <text>Endohydrolysis of (1-&gt;4)-beta-D-glucosidic linkages in cellulose, lichenin and cereal beta-D-glucans.</text>
        <dbReference type="EC" id="3.2.1.4"/>
    </reaction>
</comment>
<dbReference type="InterPro" id="IPR035971">
    <property type="entry name" value="CBD_sf"/>
</dbReference>
<evidence type="ECO:0000259" key="16">
    <source>
        <dbReference type="PROSITE" id="PS51164"/>
    </source>
</evidence>
<dbReference type="AlphaFoldDB" id="A0A7C8K1T3"/>
<evidence type="ECO:0000256" key="10">
    <source>
        <dbReference type="ARBA" id="ARBA00023326"/>
    </source>
</evidence>
<keyword evidence="4 15" id="KW-0732">Signal</keyword>
<evidence type="ECO:0000313" key="18">
    <source>
        <dbReference type="Proteomes" id="UP000479691"/>
    </source>
</evidence>
<dbReference type="Pfam" id="PF00150">
    <property type="entry name" value="Cellulase"/>
    <property type="match status" value="1"/>
</dbReference>
<protein>
    <recommendedName>
        <fullName evidence="12">Endoglucanase EG-II</fullName>
        <ecNumber evidence="3">3.2.1.4</ecNumber>
    </recommendedName>
</protein>
<evidence type="ECO:0000256" key="5">
    <source>
        <dbReference type="ARBA" id="ARBA00022801"/>
    </source>
</evidence>
<proteinExistence type="inferred from homology"/>